<dbReference type="AlphaFoldDB" id="A0A448X5C0"/>
<evidence type="ECO:0000313" key="1">
    <source>
        <dbReference type="EMBL" id="VEL28461.1"/>
    </source>
</evidence>
<name>A0A448X5C0_9PLAT</name>
<sequence length="125" mass="14122">MPPVKPTPYPVPHLQAEFIRPISLHNPRIVPPHRISSSNHQTTSSRHISTKNLRIPSPCHISVPNLYSASLHTIFTNNLQTISLRKSYAGITSPYLSQNHLTTPLRCLSVQQIDAPHSRRFSTYI</sequence>
<keyword evidence="2" id="KW-1185">Reference proteome</keyword>
<reference evidence="1" key="1">
    <citation type="submission" date="2018-11" db="EMBL/GenBank/DDBJ databases">
        <authorList>
            <consortium name="Pathogen Informatics"/>
        </authorList>
    </citation>
    <scope>NUCLEOTIDE SEQUENCE</scope>
</reference>
<organism evidence="1 2">
    <name type="scientific">Protopolystoma xenopodis</name>
    <dbReference type="NCBI Taxonomy" id="117903"/>
    <lineage>
        <taxon>Eukaryota</taxon>
        <taxon>Metazoa</taxon>
        <taxon>Spiralia</taxon>
        <taxon>Lophotrochozoa</taxon>
        <taxon>Platyhelminthes</taxon>
        <taxon>Monogenea</taxon>
        <taxon>Polyopisthocotylea</taxon>
        <taxon>Polystomatidea</taxon>
        <taxon>Polystomatidae</taxon>
        <taxon>Protopolystoma</taxon>
    </lineage>
</organism>
<proteinExistence type="predicted"/>
<dbReference type="EMBL" id="CAAALY010095227">
    <property type="protein sequence ID" value="VEL28461.1"/>
    <property type="molecule type" value="Genomic_DNA"/>
</dbReference>
<evidence type="ECO:0000313" key="2">
    <source>
        <dbReference type="Proteomes" id="UP000784294"/>
    </source>
</evidence>
<accession>A0A448X5C0</accession>
<protein>
    <submittedName>
        <fullName evidence="1">Uncharacterized protein</fullName>
    </submittedName>
</protein>
<gene>
    <name evidence="1" type="ORF">PXEA_LOCUS21901</name>
</gene>
<comment type="caution">
    <text evidence="1">The sequence shown here is derived from an EMBL/GenBank/DDBJ whole genome shotgun (WGS) entry which is preliminary data.</text>
</comment>
<dbReference type="Proteomes" id="UP000784294">
    <property type="component" value="Unassembled WGS sequence"/>
</dbReference>